<evidence type="ECO:0000256" key="1">
    <source>
        <dbReference type="ARBA" id="ARBA00004651"/>
    </source>
</evidence>
<gene>
    <name evidence="9" type="ORF">GCM10025866_20010</name>
</gene>
<evidence type="ECO:0000313" key="9">
    <source>
        <dbReference type="EMBL" id="BDZ46092.1"/>
    </source>
</evidence>
<comment type="similarity">
    <text evidence="2">Belongs to the resistance-nodulation-cell division (RND) (TC 2.A.6) family. MmpL subfamily.</text>
</comment>
<keyword evidence="6 7" id="KW-0472">Membrane</keyword>
<accession>A0ABN6XM92</accession>
<dbReference type="PANTHER" id="PTHR33406:SF11">
    <property type="entry name" value="MEMBRANE PROTEIN SCO6666-RELATED"/>
    <property type="match status" value="1"/>
</dbReference>
<feature type="transmembrane region" description="Helical" evidence="7">
    <location>
        <begin position="272"/>
        <end position="300"/>
    </location>
</feature>
<keyword evidence="3" id="KW-1003">Cell membrane</keyword>
<feature type="domain" description="Membrane transport protein MMPL" evidence="8">
    <location>
        <begin position="459"/>
        <end position="705"/>
    </location>
</feature>
<dbReference type="Proteomes" id="UP001321498">
    <property type="component" value="Chromosome"/>
</dbReference>
<dbReference type="Pfam" id="PF03176">
    <property type="entry name" value="MMPL"/>
    <property type="match status" value="2"/>
</dbReference>
<organism evidence="9 10">
    <name type="scientific">Naasia aerilata</name>
    <dbReference type="NCBI Taxonomy" id="1162966"/>
    <lineage>
        <taxon>Bacteria</taxon>
        <taxon>Bacillati</taxon>
        <taxon>Actinomycetota</taxon>
        <taxon>Actinomycetes</taxon>
        <taxon>Micrococcales</taxon>
        <taxon>Microbacteriaceae</taxon>
        <taxon>Naasia</taxon>
    </lineage>
</organism>
<dbReference type="InterPro" id="IPR004869">
    <property type="entry name" value="MMPL_dom"/>
</dbReference>
<evidence type="ECO:0000256" key="3">
    <source>
        <dbReference type="ARBA" id="ARBA00022475"/>
    </source>
</evidence>
<dbReference type="EMBL" id="AP027731">
    <property type="protein sequence ID" value="BDZ46092.1"/>
    <property type="molecule type" value="Genomic_DNA"/>
</dbReference>
<dbReference type="PANTHER" id="PTHR33406">
    <property type="entry name" value="MEMBRANE PROTEIN MJ1562-RELATED"/>
    <property type="match status" value="1"/>
</dbReference>
<keyword evidence="5 7" id="KW-1133">Transmembrane helix</keyword>
<dbReference type="RefSeq" id="WP_286276199.1">
    <property type="nucleotide sequence ID" value="NZ_AP027731.1"/>
</dbReference>
<evidence type="ECO:0000313" key="10">
    <source>
        <dbReference type="Proteomes" id="UP001321498"/>
    </source>
</evidence>
<feature type="transmembrane region" description="Helical" evidence="7">
    <location>
        <begin position="560"/>
        <end position="580"/>
    </location>
</feature>
<keyword evidence="10" id="KW-1185">Reference proteome</keyword>
<protein>
    <submittedName>
        <fullName evidence="9">Membrane protein</fullName>
    </submittedName>
</protein>
<evidence type="ECO:0000256" key="6">
    <source>
        <dbReference type="ARBA" id="ARBA00023136"/>
    </source>
</evidence>
<evidence type="ECO:0000259" key="8">
    <source>
        <dbReference type="Pfam" id="PF03176"/>
    </source>
</evidence>
<feature type="transmembrane region" description="Helical" evidence="7">
    <location>
        <begin position="367"/>
        <end position="391"/>
    </location>
</feature>
<reference evidence="10" key="1">
    <citation type="journal article" date="2019" name="Int. J. Syst. Evol. Microbiol.">
        <title>The Global Catalogue of Microorganisms (GCM) 10K type strain sequencing project: providing services to taxonomists for standard genome sequencing and annotation.</title>
        <authorList>
            <consortium name="The Broad Institute Genomics Platform"/>
            <consortium name="The Broad Institute Genome Sequencing Center for Infectious Disease"/>
            <person name="Wu L."/>
            <person name="Ma J."/>
        </authorList>
    </citation>
    <scope>NUCLEOTIDE SEQUENCE [LARGE SCALE GENOMIC DNA]</scope>
    <source>
        <strain evidence="10">NBRC 108725</strain>
    </source>
</reference>
<proteinExistence type="inferred from homology"/>
<dbReference type="SUPFAM" id="SSF82866">
    <property type="entry name" value="Multidrug efflux transporter AcrB transmembrane domain"/>
    <property type="match status" value="2"/>
</dbReference>
<sequence>MATLLYRLGRWAYSRPWRVVVAWLVLVAAVAAAALTLGGKTQESYAIPGTESQRAIDKLDAVFPQTAGASVQVVAQAPEGASVEDDRYRSVIETMSGELESVDGVEAVSSPYSDYAVDAISDDGRVAIIQVTLSANSEDVSQRTLDDVLATAEPARDAGMTVEFGGQVFQDTSFGITITEAFGVLFAAVVLIIAFGSLLAAGFPLLGALLGVGLSIGAITALASVVTVGSSAPARAHDRPRGGHRLLLFIVSRHRNQLATGMDPRESAASAIATAGSAVVFAGLTVIIALLGLLVVGIPFLSVMGVAAAGAVLVSVLVAVTLVPALLGLAGRRLAPKEGSRAARRALAASSDSPDAKPSFGTRWVRLVLKAPIVAVILVVGLLGALLIPALQLQLSLPDNGSQPKASTQRQAYDLVADAFGPGRNGPLIVLVDITQTTDVLDDLESIRQRLQDLDDVSAVGPGTPNPSVDTAILQVIPKSAPDSPTTTALVQKIRSLAPSIEDEFGTPIAVTGTTAVMIDISSTLGRALIPFAAIVVGLSILLLMMVFRSLFVPIKAALGFLLSVIGSFGVVVAVFQLGIGADLIGAEPGPILSFLPILLIAVLFGLAMDYEVFLVSGMREAYVHTGDARRSIELGFSHAARVVTAAALIMFFVFFAFVPEGAGVIKPIALALAAGVAFDAFLVRMTLVPAAMALAGRAAWYFPRWLAKALPNVDIEGESLGEHRSGLEWARGHDGAAVTADRLETPASTVPLSVEVPVGGTAVLVGPVGERRAMLATLSGRLPAAGGRAQVLGLPLPSDATAVARRIALVDASPEGGSPVGDLLGERLALSRPPFGSRRKSAAVILDRIGSALEAEGLPRVGESDRMTGLLPEQRIAVALGLGMASGVEAAALDLGELEGRHLERALRVADAVVLPSMSLLLGAPAEPHPETRSGRPLVVASLSRKAVLS</sequence>
<feature type="transmembrane region" description="Helical" evidence="7">
    <location>
        <begin position="182"/>
        <end position="203"/>
    </location>
</feature>
<feature type="transmembrane region" description="Helical" evidence="7">
    <location>
        <begin position="306"/>
        <end position="331"/>
    </location>
</feature>
<evidence type="ECO:0000256" key="7">
    <source>
        <dbReference type="SAM" id="Phobius"/>
    </source>
</evidence>
<feature type="transmembrane region" description="Helical" evidence="7">
    <location>
        <begin position="528"/>
        <end position="548"/>
    </location>
</feature>
<comment type="subcellular location">
    <subcellularLocation>
        <location evidence="1">Cell membrane</location>
        <topology evidence="1">Multi-pass membrane protein</topology>
    </subcellularLocation>
</comment>
<dbReference type="Gene3D" id="1.20.1640.10">
    <property type="entry name" value="Multidrug efflux transporter AcrB transmembrane domain"/>
    <property type="match status" value="2"/>
</dbReference>
<evidence type="ECO:0000256" key="2">
    <source>
        <dbReference type="ARBA" id="ARBA00010157"/>
    </source>
</evidence>
<evidence type="ECO:0000256" key="4">
    <source>
        <dbReference type="ARBA" id="ARBA00022692"/>
    </source>
</evidence>
<evidence type="ECO:0000256" key="5">
    <source>
        <dbReference type="ARBA" id="ARBA00022989"/>
    </source>
</evidence>
<feature type="transmembrane region" description="Helical" evidence="7">
    <location>
        <begin position="209"/>
        <end position="229"/>
    </location>
</feature>
<keyword evidence="4 7" id="KW-0812">Transmembrane</keyword>
<feature type="domain" description="Membrane transport protein MMPL" evidence="8">
    <location>
        <begin position="46"/>
        <end position="372"/>
    </location>
</feature>
<name>A0ABN6XM92_9MICO</name>
<dbReference type="InterPro" id="IPR050545">
    <property type="entry name" value="Mycobact_MmpL"/>
</dbReference>
<feature type="transmembrane region" description="Helical" evidence="7">
    <location>
        <begin position="592"/>
        <end position="611"/>
    </location>
</feature>
<feature type="transmembrane region" description="Helical" evidence="7">
    <location>
        <begin position="640"/>
        <end position="659"/>
    </location>
</feature>
<feature type="transmembrane region" description="Helical" evidence="7">
    <location>
        <begin position="20"/>
        <end position="38"/>
    </location>
</feature>